<comment type="caution">
    <text evidence="2">The sequence shown here is derived from an EMBL/GenBank/DDBJ whole genome shotgun (WGS) entry which is preliminary data.</text>
</comment>
<gene>
    <name evidence="2" type="ORF">GCM10011409_15340</name>
</gene>
<protein>
    <submittedName>
        <fullName evidence="2">Uncharacterized protein</fullName>
    </submittedName>
</protein>
<feature type="transmembrane region" description="Helical" evidence="1">
    <location>
        <begin position="12"/>
        <end position="30"/>
    </location>
</feature>
<name>A0A9W5TWC1_9BACI</name>
<keyword evidence="3" id="KW-1185">Reference proteome</keyword>
<dbReference type="RefSeq" id="WP_188724877.1">
    <property type="nucleotide sequence ID" value="NZ_BMJD01000009.1"/>
</dbReference>
<evidence type="ECO:0000313" key="2">
    <source>
        <dbReference type="EMBL" id="GGB38782.1"/>
    </source>
</evidence>
<sequence>MNRIFKKNWNPILVVVVTIIFIAGLADIKYKGRFFQLLPNSIQAYLTK</sequence>
<evidence type="ECO:0000256" key="1">
    <source>
        <dbReference type="SAM" id="Phobius"/>
    </source>
</evidence>
<accession>A0A9W5TWC1</accession>
<organism evidence="2 3">
    <name type="scientific">Lentibacillus populi</name>
    <dbReference type="NCBI Taxonomy" id="1827502"/>
    <lineage>
        <taxon>Bacteria</taxon>
        <taxon>Bacillati</taxon>
        <taxon>Bacillota</taxon>
        <taxon>Bacilli</taxon>
        <taxon>Bacillales</taxon>
        <taxon>Bacillaceae</taxon>
        <taxon>Lentibacillus</taxon>
    </lineage>
</organism>
<reference evidence="2" key="2">
    <citation type="submission" date="2020-09" db="EMBL/GenBank/DDBJ databases">
        <authorList>
            <person name="Sun Q."/>
            <person name="Zhou Y."/>
        </authorList>
    </citation>
    <scope>NUCLEOTIDE SEQUENCE</scope>
    <source>
        <strain evidence="2">CGMCC 1.15454</strain>
    </source>
</reference>
<proteinExistence type="predicted"/>
<keyword evidence="1" id="KW-0472">Membrane</keyword>
<dbReference type="AlphaFoldDB" id="A0A9W5TWC1"/>
<reference evidence="2" key="1">
    <citation type="journal article" date="2014" name="Int. J. Syst. Evol. Microbiol.">
        <title>Complete genome sequence of Corynebacterium casei LMG S-19264T (=DSM 44701T), isolated from a smear-ripened cheese.</title>
        <authorList>
            <consortium name="US DOE Joint Genome Institute (JGI-PGF)"/>
            <person name="Walter F."/>
            <person name="Albersmeier A."/>
            <person name="Kalinowski J."/>
            <person name="Ruckert C."/>
        </authorList>
    </citation>
    <scope>NUCLEOTIDE SEQUENCE</scope>
    <source>
        <strain evidence="2">CGMCC 1.15454</strain>
    </source>
</reference>
<dbReference type="EMBL" id="BMJD01000009">
    <property type="protein sequence ID" value="GGB38782.1"/>
    <property type="molecule type" value="Genomic_DNA"/>
</dbReference>
<evidence type="ECO:0000313" key="3">
    <source>
        <dbReference type="Proteomes" id="UP000621492"/>
    </source>
</evidence>
<dbReference type="Proteomes" id="UP000621492">
    <property type="component" value="Unassembled WGS sequence"/>
</dbReference>
<keyword evidence="1" id="KW-0812">Transmembrane</keyword>
<keyword evidence="1" id="KW-1133">Transmembrane helix</keyword>